<comment type="caution">
    <text evidence="4">The sequence shown here is derived from an EMBL/GenBank/DDBJ whole genome shotgun (WGS) entry which is preliminary data.</text>
</comment>
<accession>A0ABT4D9H8</accession>
<dbReference type="Pfam" id="PF13439">
    <property type="entry name" value="Glyco_transf_4"/>
    <property type="match status" value="1"/>
</dbReference>
<name>A0ABT4D9H8_9CLOT</name>
<dbReference type="InterPro" id="IPR028098">
    <property type="entry name" value="Glyco_trans_4-like_N"/>
</dbReference>
<feature type="domain" description="Glycosyl transferase family 1" evidence="2">
    <location>
        <begin position="183"/>
        <end position="351"/>
    </location>
</feature>
<protein>
    <submittedName>
        <fullName evidence="4">Glycosyltransferase family 1 protein</fullName>
    </submittedName>
</protein>
<proteinExistence type="predicted"/>
<feature type="domain" description="Glycosyltransferase subfamily 4-like N-terminal" evidence="3">
    <location>
        <begin position="62"/>
        <end position="166"/>
    </location>
</feature>
<keyword evidence="5" id="KW-1185">Reference proteome</keyword>
<dbReference type="Gene3D" id="3.40.50.2000">
    <property type="entry name" value="Glycogen Phosphorylase B"/>
    <property type="match status" value="2"/>
</dbReference>
<dbReference type="CDD" id="cd03809">
    <property type="entry name" value="GT4_MtfB-like"/>
    <property type="match status" value="1"/>
</dbReference>
<evidence type="ECO:0000259" key="2">
    <source>
        <dbReference type="Pfam" id="PF00534"/>
    </source>
</evidence>
<dbReference type="Proteomes" id="UP001144612">
    <property type="component" value="Unassembled WGS sequence"/>
</dbReference>
<keyword evidence="1" id="KW-0808">Transferase</keyword>
<evidence type="ECO:0000259" key="3">
    <source>
        <dbReference type="Pfam" id="PF13439"/>
    </source>
</evidence>
<sequence>MKVCIDGIGLNMLQGTSLCSYTYEFLKNLTKIYPELKYNLIWDNDKEEKKYLENKLIYLNLNRLTNDYNILENYIEENDINIFHSINNGFSIPYNKKCKYVSTIYDLLPIFNMSYTDKPYYEKFMNSMPIAIENSDKIIAVSKFIKDQIIEYFHVDNKKIQVIYPGCSNYFRSIDSNITKEFIKKNYNIYGEFLLYVGSIHPRKNLHVLLKVFKSIKYYNATKNMKLVIIGNYKGKAYEYYLKLKSLARFLKIQDDVIFTGSIDYQDTLYFYNSSECLINLSLYEGFPLSVIEAMACGTPVICSNNKIFNEIIGDYAILVDVDDEVYIKENILECLINHNYKEKLCKKGIKKSLEYKWENNVFKMHGVYQSLMDPHIK</sequence>
<reference evidence="4" key="1">
    <citation type="submission" date="2022-12" db="EMBL/GenBank/DDBJ databases">
        <title>Clostridium sp. nov., isolated from industrial wastewater.</title>
        <authorList>
            <person name="Jiayan W."/>
        </authorList>
    </citation>
    <scope>NUCLEOTIDE SEQUENCE</scope>
    <source>
        <strain evidence="4">ZC22-4</strain>
    </source>
</reference>
<dbReference type="InterPro" id="IPR001296">
    <property type="entry name" value="Glyco_trans_1"/>
</dbReference>
<dbReference type="RefSeq" id="WP_268061383.1">
    <property type="nucleotide sequence ID" value="NZ_JAPQFJ010000009.1"/>
</dbReference>
<dbReference type="PANTHER" id="PTHR46401">
    <property type="entry name" value="GLYCOSYLTRANSFERASE WBBK-RELATED"/>
    <property type="match status" value="1"/>
</dbReference>
<evidence type="ECO:0000313" key="5">
    <source>
        <dbReference type="Proteomes" id="UP001144612"/>
    </source>
</evidence>
<organism evidence="4 5">
    <name type="scientific">Clostridium brassicae</name>
    <dbReference type="NCBI Taxonomy" id="2999072"/>
    <lineage>
        <taxon>Bacteria</taxon>
        <taxon>Bacillati</taxon>
        <taxon>Bacillota</taxon>
        <taxon>Clostridia</taxon>
        <taxon>Eubacteriales</taxon>
        <taxon>Clostridiaceae</taxon>
        <taxon>Clostridium</taxon>
    </lineage>
</organism>
<evidence type="ECO:0000313" key="4">
    <source>
        <dbReference type="EMBL" id="MCY6958960.1"/>
    </source>
</evidence>
<dbReference type="EMBL" id="JAPQFJ010000009">
    <property type="protein sequence ID" value="MCY6958960.1"/>
    <property type="molecule type" value="Genomic_DNA"/>
</dbReference>
<dbReference type="Pfam" id="PF00534">
    <property type="entry name" value="Glycos_transf_1"/>
    <property type="match status" value="1"/>
</dbReference>
<gene>
    <name evidence="4" type="ORF">OW729_10125</name>
</gene>
<evidence type="ECO:0000256" key="1">
    <source>
        <dbReference type="ARBA" id="ARBA00022679"/>
    </source>
</evidence>
<dbReference type="PANTHER" id="PTHR46401:SF2">
    <property type="entry name" value="GLYCOSYLTRANSFERASE WBBK-RELATED"/>
    <property type="match status" value="1"/>
</dbReference>
<dbReference type="SUPFAM" id="SSF53756">
    <property type="entry name" value="UDP-Glycosyltransferase/glycogen phosphorylase"/>
    <property type="match status" value="1"/>
</dbReference>